<feature type="compositionally biased region" description="Basic and acidic residues" evidence="2">
    <location>
        <begin position="646"/>
        <end position="672"/>
    </location>
</feature>
<evidence type="ECO:0000313" key="6">
    <source>
        <dbReference type="EMBL" id="AQQ15144.1"/>
    </source>
</evidence>
<feature type="domain" description="Calcineurin-like phosphoesterase" evidence="5">
    <location>
        <begin position="251"/>
        <end position="494"/>
    </location>
</feature>
<keyword evidence="3" id="KW-1133">Transmembrane helix</keyword>
<dbReference type="InterPro" id="IPR039331">
    <property type="entry name" value="PAPs-like"/>
</dbReference>
<keyword evidence="1 4" id="KW-0732">Signal</keyword>
<evidence type="ECO:0000256" key="3">
    <source>
        <dbReference type="SAM" id="Phobius"/>
    </source>
</evidence>
<dbReference type="InterPro" id="IPR008963">
    <property type="entry name" value="Purple_acid_Pase-like_N"/>
</dbReference>
<dbReference type="AlphaFoldDB" id="A0A1Q2HWD5"/>
<dbReference type="EMBL" id="CP019688">
    <property type="protein sequence ID" value="AQQ15144.1"/>
    <property type="molecule type" value="Genomic_DNA"/>
</dbReference>
<dbReference type="SUPFAM" id="SSF49363">
    <property type="entry name" value="Purple acid phosphatase, N-terminal domain"/>
    <property type="match status" value="1"/>
</dbReference>
<protein>
    <recommendedName>
        <fullName evidence="5">Calcineurin-like phosphoesterase domain-containing protein</fullName>
    </recommendedName>
</protein>
<gene>
    <name evidence="6" type="ORF">CGLAU_05880</name>
</gene>
<dbReference type="GO" id="GO:0046872">
    <property type="term" value="F:metal ion binding"/>
    <property type="evidence" value="ECO:0007669"/>
    <property type="project" value="InterPro"/>
</dbReference>
<organism evidence="6 7">
    <name type="scientific">Corynebacterium glaucum</name>
    <dbReference type="NCBI Taxonomy" id="187491"/>
    <lineage>
        <taxon>Bacteria</taxon>
        <taxon>Bacillati</taxon>
        <taxon>Actinomycetota</taxon>
        <taxon>Actinomycetes</taxon>
        <taxon>Mycobacteriales</taxon>
        <taxon>Corynebacteriaceae</taxon>
        <taxon>Corynebacterium</taxon>
    </lineage>
</organism>
<dbReference type="InterPro" id="IPR004843">
    <property type="entry name" value="Calcineurin-like_PHP"/>
</dbReference>
<sequence precursor="true">MMRTSKRVTAVALSAAVASSIVFTPMAQAQAQESAGAPVAPFNYVAEHPTDPKPGFRVKPYLQKPARTTMSVNFFGEMGTTATVTLSQGGNTLSTAEVSGENQPHLGYTDLEVAQRDEEKIKGLEGENWLRSNNNYKYSVTFSDLTPGTKYDYAVTLDGVTYKNSFTTAPSKDNWDGTRIIAFSDTETEPAGRPKVDGAREWERNRTFAEGSLDRPGEGSKWFEKFGSDKRQGILEPRYPLTQDEAMLYNMDAIAKRNPDLFMVTGDLAQGSGYQPGWDEFWGYVSGEHGDLAASSPMLTAIGNWETFGALNGGYNTDGVAFGSHKGRKAYQTYFDTFGSDNPAHEDSYYRVDHGPVTIITLDSTNGQPDEDKDAEKGKAIAGNDKEFFDKKGDWGTDTNTAYTLEGIREAGNTDQPSFSEGSEQWVWAEKQLADAREQGQIIIVQFHHSPYSSGVHGTATASEHPDDQPGTPMRIYTPMFEKYGVAAVISGHDEMFERSWIDTDGDGIGFHNFDVGVAADGLRGDYRVTDEDGNVVPIEFNTYREWMAQSDEPEMWVDDESGVRQLKDGGKHYGHLEMDFEPVLCDGNITAKLTTSPVYLFPVLDSNYDLVKVERRVYDDVQEIYFKADGTPAPRGTKCESASTPDDKDRDKSSEKGGDKSADGSGKHDARNGSASVGSSVALGIGVLAAILAAIGGMLSVVWFNSASLPLPQPIRDAMSQATARLNF</sequence>
<dbReference type="InterPro" id="IPR029052">
    <property type="entry name" value="Metallo-depent_PP-like"/>
</dbReference>
<dbReference type="GO" id="GO:0003993">
    <property type="term" value="F:acid phosphatase activity"/>
    <property type="evidence" value="ECO:0007669"/>
    <property type="project" value="InterPro"/>
</dbReference>
<feature type="region of interest" description="Disordered" evidence="2">
    <location>
        <begin position="630"/>
        <end position="675"/>
    </location>
</feature>
<feature type="chain" id="PRO_5039531975" description="Calcineurin-like phosphoesterase domain-containing protein" evidence="4">
    <location>
        <begin position="30"/>
        <end position="729"/>
    </location>
</feature>
<dbReference type="KEGG" id="cgv:CGLAU_05880"/>
<keyword evidence="3" id="KW-0472">Membrane</keyword>
<evidence type="ECO:0000256" key="4">
    <source>
        <dbReference type="SAM" id="SignalP"/>
    </source>
</evidence>
<evidence type="ECO:0000259" key="5">
    <source>
        <dbReference type="Pfam" id="PF00149"/>
    </source>
</evidence>
<feature type="transmembrane region" description="Helical" evidence="3">
    <location>
        <begin position="682"/>
        <end position="705"/>
    </location>
</feature>
<dbReference type="OrthoDB" id="9804511at2"/>
<proteinExistence type="predicted"/>
<dbReference type="Pfam" id="PF00149">
    <property type="entry name" value="Metallophos"/>
    <property type="match status" value="1"/>
</dbReference>
<dbReference type="Proteomes" id="UP000217209">
    <property type="component" value="Chromosome"/>
</dbReference>
<feature type="signal peptide" evidence="4">
    <location>
        <begin position="1"/>
        <end position="29"/>
    </location>
</feature>
<evidence type="ECO:0000256" key="1">
    <source>
        <dbReference type="ARBA" id="ARBA00022729"/>
    </source>
</evidence>
<dbReference type="SUPFAM" id="SSF56300">
    <property type="entry name" value="Metallo-dependent phosphatases"/>
    <property type="match status" value="1"/>
</dbReference>
<reference evidence="6 7" key="1">
    <citation type="submission" date="2016-12" db="EMBL/GenBank/DDBJ databases">
        <authorList>
            <person name="Song W.-J."/>
            <person name="Kurnit D.M."/>
        </authorList>
    </citation>
    <scope>NUCLEOTIDE SEQUENCE [LARGE SCALE GENOMIC DNA]</scope>
    <source>
        <strain evidence="6 7">DSM 30827</strain>
    </source>
</reference>
<dbReference type="Gene3D" id="3.60.21.10">
    <property type="match status" value="1"/>
</dbReference>
<dbReference type="RefSeq" id="WP_095659873.1">
    <property type="nucleotide sequence ID" value="NZ_CP019688.1"/>
</dbReference>
<keyword evidence="3" id="KW-0812">Transmembrane</keyword>
<dbReference type="PANTHER" id="PTHR22953">
    <property type="entry name" value="ACID PHOSPHATASE RELATED"/>
    <property type="match status" value="1"/>
</dbReference>
<dbReference type="PANTHER" id="PTHR22953:SF153">
    <property type="entry name" value="PURPLE ACID PHOSPHATASE"/>
    <property type="match status" value="1"/>
</dbReference>
<keyword evidence="7" id="KW-1185">Reference proteome</keyword>
<evidence type="ECO:0000256" key="2">
    <source>
        <dbReference type="SAM" id="MobiDB-lite"/>
    </source>
</evidence>
<accession>A0A1Q2HWD5</accession>
<evidence type="ECO:0000313" key="7">
    <source>
        <dbReference type="Proteomes" id="UP000217209"/>
    </source>
</evidence>
<name>A0A1Q2HWD5_9CORY</name>